<dbReference type="Proteomes" id="UP001165190">
    <property type="component" value="Unassembled WGS sequence"/>
</dbReference>
<dbReference type="InterPro" id="IPR044986">
    <property type="entry name" value="KIF15/KIN-12"/>
</dbReference>
<keyword evidence="2" id="KW-0547">Nucleotide-binding</keyword>
<keyword evidence="1" id="KW-0493">Microtubule</keyword>
<evidence type="ECO:0000256" key="2">
    <source>
        <dbReference type="ARBA" id="ARBA00022741"/>
    </source>
</evidence>
<dbReference type="PANTHER" id="PTHR37739">
    <property type="entry name" value="KINESIN-LIKE PROTEIN KIN-12D"/>
    <property type="match status" value="1"/>
</dbReference>
<dbReference type="GO" id="GO:0005524">
    <property type="term" value="F:ATP binding"/>
    <property type="evidence" value="ECO:0007669"/>
    <property type="project" value="UniProtKB-KW"/>
</dbReference>
<accession>A0A9W7MGG5</accession>
<dbReference type="EMBL" id="BSYR01000030">
    <property type="protein sequence ID" value="GMI97160.1"/>
    <property type="molecule type" value="Genomic_DNA"/>
</dbReference>
<dbReference type="OrthoDB" id="10619556at2759"/>
<dbReference type="AlphaFoldDB" id="A0A9W7MGG5"/>
<evidence type="ECO:0000256" key="1">
    <source>
        <dbReference type="ARBA" id="ARBA00022701"/>
    </source>
</evidence>
<keyword evidence="4" id="KW-0175">Coiled coil</keyword>
<comment type="caution">
    <text evidence="6">The sequence shown here is derived from an EMBL/GenBank/DDBJ whole genome shotgun (WGS) entry which is preliminary data.</text>
</comment>
<protein>
    <submittedName>
        <fullName evidence="6">Phragmoplast orienting kinesin 2</fullName>
    </submittedName>
</protein>
<evidence type="ECO:0000313" key="6">
    <source>
        <dbReference type="EMBL" id="GMI97160.1"/>
    </source>
</evidence>
<keyword evidence="5" id="KW-0505">Motor protein</keyword>
<keyword evidence="3" id="KW-0067">ATP-binding</keyword>
<sequence length="82" mass="9430">MCAEQVGDVLGYESKGVVRMSSKQLNSLEAALAGALRREKMGETSIKKLEAEIDQLNRLVFFFHQREEYTVCSKMILRFRED</sequence>
<dbReference type="GO" id="GO:0005874">
    <property type="term" value="C:microtubule"/>
    <property type="evidence" value="ECO:0007669"/>
    <property type="project" value="UniProtKB-KW"/>
</dbReference>
<dbReference type="PANTHER" id="PTHR37739:SF8">
    <property type="entry name" value="KINESIN-LIKE PROTEIN KIN-12D"/>
    <property type="match status" value="1"/>
</dbReference>
<proteinExistence type="predicted"/>
<keyword evidence="7" id="KW-1185">Reference proteome</keyword>
<evidence type="ECO:0000256" key="5">
    <source>
        <dbReference type="ARBA" id="ARBA00023175"/>
    </source>
</evidence>
<evidence type="ECO:0000256" key="3">
    <source>
        <dbReference type="ARBA" id="ARBA00022840"/>
    </source>
</evidence>
<evidence type="ECO:0000313" key="7">
    <source>
        <dbReference type="Proteomes" id="UP001165190"/>
    </source>
</evidence>
<reference evidence="6" key="1">
    <citation type="submission" date="2023-05" db="EMBL/GenBank/DDBJ databases">
        <title>Genome and transcriptome analyses reveal genes involved in the formation of fine ridges on petal epidermal cells in Hibiscus trionum.</title>
        <authorList>
            <person name="Koshimizu S."/>
            <person name="Masuda S."/>
            <person name="Ishii T."/>
            <person name="Shirasu K."/>
            <person name="Hoshino A."/>
            <person name="Arita M."/>
        </authorList>
    </citation>
    <scope>NUCLEOTIDE SEQUENCE</scope>
    <source>
        <strain evidence="6">Hamamatsu line</strain>
    </source>
</reference>
<organism evidence="6 7">
    <name type="scientific">Hibiscus trionum</name>
    <name type="common">Flower of an hour</name>
    <dbReference type="NCBI Taxonomy" id="183268"/>
    <lineage>
        <taxon>Eukaryota</taxon>
        <taxon>Viridiplantae</taxon>
        <taxon>Streptophyta</taxon>
        <taxon>Embryophyta</taxon>
        <taxon>Tracheophyta</taxon>
        <taxon>Spermatophyta</taxon>
        <taxon>Magnoliopsida</taxon>
        <taxon>eudicotyledons</taxon>
        <taxon>Gunneridae</taxon>
        <taxon>Pentapetalae</taxon>
        <taxon>rosids</taxon>
        <taxon>malvids</taxon>
        <taxon>Malvales</taxon>
        <taxon>Malvaceae</taxon>
        <taxon>Malvoideae</taxon>
        <taxon>Hibiscus</taxon>
    </lineage>
</organism>
<evidence type="ECO:0000256" key="4">
    <source>
        <dbReference type="ARBA" id="ARBA00023054"/>
    </source>
</evidence>
<gene>
    <name evidence="6" type="ORF">HRI_003385300</name>
</gene>
<name>A0A9W7MGG5_HIBTR</name>